<proteinExistence type="predicted"/>
<reference evidence="1" key="1">
    <citation type="submission" date="2023-06" db="EMBL/GenBank/DDBJ databases">
        <title>Survivors Of The Sea: Transcriptome response of Skeletonema marinoi to long-term dormancy.</title>
        <authorList>
            <person name="Pinder M.I.M."/>
            <person name="Kourtchenko O."/>
            <person name="Robertson E.K."/>
            <person name="Larsson T."/>
            <person name="Maumus F."/>
            <person name="Osuna-Cruz C.M."/>
            <person name="Vancaester E."/>
            <person name="Stenow R."/>
            <person name="Vandepoele K."/>
            <person name="Ploug H."/>
            <person name="Bruchert V."/>
            <person name="Godhe A."/>
            <person name="Topel M."/>
        </authorList>
    </citation>
    <scope>NUCLEOTIDE SEQUENCE</scope>
    <source>
        <strain evidence="1">R05AC</strain>
    </source>
</reference>
<name>A0AAD8YIC3_9STRA</name>
<keyword evidence="2" id="KW-1185">Reference proteome</keyword>
<gene>
    <name evidence="1" type="ORF">QTG54_003145</name>
</gene>
<comment type="caution">
    <text evidence="1">The sequence shown here is derived from an EMBL/GenBank/DDBJ whole genome shotgun (WGS) entry which is preliminary data.</text>
</comment>
<accession>A0AAD8YIC3</accession>
<organism evidence="1 2">
    <name type="scientific">Skeletonema marinoi</name>
    <dbReference type="NCBI Taxonomy" id="267567"/>
    <lineage>
        <taxon>Eukaryota</taxon>
        <taxon>Sar</taxon>
        <taxon>Stramenopiles</taxon>
        <taxon>Ochrophyta</taxon>
        <taxon>Bacillariophyta</taxon>
        <taxon>Coscinodiscophyceae</taxon>
        <taxon>Thalassiosirophycidae</taxon>
        <taxon>Thalassiosirales</taxon>
        <taxon>Skeletonemataceae</taxon>
        <taxon>Skeletonema</taxon>
        <taxon>Skeletonema marinoi-dohrnii complex</taxon>
    </lineage>
</organism>
<dbReference type="AlphaFoldDB" id="A0AAD8YIC3"/>
<evidence type="ECO:0000313" key="1">
    <source>
        <dbReference type="EMBL" id="KAK1746538.1"/>
    </source>
</evidence>
<protein>
    <submittedName>
        <fullName evidence="1">Uncharacterized protein</fullName>
    </submittedName>
</protein>
<evidence type="ECO:0000313" key="2">
    <source>
        <dbReference type="Proteomes" id="UP001224775"/>
    </source>
</evidence>
<dbReference type="EMBL" id="JATAAI010000004">
    <property type="protein sequence ID" value="KAK1746538.1"/>
    <property type="molecule type" value="Genomic_DNA"/>
</dbReference>
<dbReference type="Proteomes" id="UP001224775">
    <property type="component" value="Unassembled WGS sequence"/>
</dbReference>
<sequence>MDYPLAWDNGDSYVGLTIFTSISDCCATIEANGRSCEVIDECAVVAEEEVNDIKSQSYNDRQKCGHKWHMNLERTWGCSNSKDFPDDWWFEESVEQLLHDTPESCCNEIFGNPDCEITDECATDINNSCTAPVWHYDSENHLCTNHGNYPMMWELEEEKYLYQTHEECCEKNASWLQERHCNVHDFCIEWNEVVGRD</sequence>